<dbReference type="EMBL" id="BQKM01000009">
    <property type="protein sequence ID" value="GJN54150.1"/>
    <property type="molecule type" value="Genomic_DNA"/>
</dbReference>
<evidence type="ECO:0000313" key="4">
    <source>
        <dbReference type="Proteomes" id="UP000509383"/>
    </source>
</evidence>
<dbReference type="EMBL" id="AP023189">
    <property type="protein sequence ID" value="BCG27719.1"/>
    <property type="molecule type" value="Genomic_DNA"/>
</dbReference>
<name>A0A6J4EEE3_9PSED</name>
<feature type="transmembrane region" description="Helical" evidence="1">
    <location>
        <begin position="20"/>
        <end position="41"/>
    </location>
</feature>
<proteinExistence type="predicted"/>
<evidence type="ECO:0000313" key="2">
    <source>
        <dbReference type="EMBL" id="BCG27719.1"/>
    </source>
</evidence>
<keyword evidence="1" id="KW-0812">Transmembrane</keyword>
<feature type="transmembrane region" description="Helical" evidence="1">
    <location>
        <begin position="53"/>
        <end position="75"/>
    </location>
</feature>
<dbReference type="Proteomes" id="UP001054892">
    <property type="component" value="Unassembled WGS sequence"/>
</dbReference>
<gene>
    <name evidence="2" type="ORF">TUM18999_59100</name>
    <name evidence="3" type="ORF">TUM20286_39020</name>
</gene>
<dbReference type="KEGG" id="ptw:TUM18999_59100"/>
<accession>A0A6J4EEE3</accession>
<keyword evidence="5" id="KW-1185">Reference proteome</keyword>
<sequence>MVVRLDEIPAPAPQPAPPRLWVWLGLLLICVVLGVCLVLWLAESSMTEEPGYFWWHSLGLPLLAWCGLGALRALVFTLQKGAADGWDAAREEDRLSKVNQGRRSQQVLVVSLHTALRDEQVEDIRAQQLKALQGKVSALRAQASWQGESAVRHSRLPIGEMERSVDVLQRLLSQVFADMSQVLASFPPDLPLALHLDVNTSLSDKVIVEAWKQAWAGAGIRRALQATEGNGLAVIDQWLDHRANDQALLMIIAFQVAPGVVEESTEAVVGMLFGSGPSRVSPHPHVYLHRPEQEREPSTDGLVSSIHQALNWAQIGPGSLDGVWLSGIDHQRQADVGTALERLGVPATPQKGQHNLDTILGRSGKAAPWLAIAAAAQAIQLEGRPQLTLCGDGTGSPGLWCTAIRPIAVDLQG</sequence>
<organism evidence="2 4">
    <name type="scientific">Pseudomonas tohonis</name>
    <dbReference type="NCBI Taxonomy" id="2725477"/>
    <lineage>
        <taxon>Bacteria</taxon>
        <taxon>Pseudomonadati</taxon>
        <taxon>Pseudomonadota</taxon>
        <taxon>Gammaproteobacteria</taxon>
        <taxon>Pseudomonadales</taxon>
        <taxon>Pseudomonadaceae</taxon>
        <taxon>Pseudomonas</taxon>
    </lineage>
</organism>
<evidence type="ECO:0000256" key="1">
    <source>
        <dbReference type="SAM" id="Phobius"/>
    </source>
</evidence>
<protein>
    <submittedName>
        <fullName evidence="2">Uncharacterized protein</fullName>
    </submittedName>
</protein>
<keyword evidence="1" id="KW-1133">Transmembrane helix</keyword>
<dbReference type="AlphaFoldDB" id="A0A6J4EEE3"/>
<dbReference type="Proteomes" id="UP000509383">
    <property type="component" value="Chromosome"/>
</dbReference>
<keyword evidence="1" id="KW-0472">Membrane</keyword>
<reference evidence="2 4" key="1">
    <citation type="submission" date="2020-05" db="EMBL/GenBank/DDBJ databases">
        <title>Characterization of novel class B3 metallo-beta-lactamase from novel Pseudomonas species.</title>
        <authorList>
            <person name="Yamada K."/>
            <person name="Aoki K."/>
            <person name="Ishii Y."/>
        </authorList>
    </citation>
    <scope>NUCLEOTIDE SEQUENCE [LARGE SCALE GENOMIC DNA]</scope>
    <source>
        <strain evidence="2 4">TUM18999</strain>
        <strain evidence="3 5">TUM20286</strain>
    </source>
</reference>
<evidence type="ECO:0000313" key="3">
    <source>
        <dbReference type="EMBL" id="GJN54150.1"/>
    </source>
</evidence>
<evidence type="ECO:0000313" key="5">
    <source>
        <dbReference type="Proteomes" id="UP001054892"/>
    </source>
</evidence>